<dbReference type="SUPFAM" id="SSF54373">
    <property type="entry name" value="FAD-linked reductases, C-terminal domain"/>
    <property type="match status" value="1"/>
</dbReference>
<evidence type="ECO:0000313" key="8">
    <source>
        <dbReference type="Proteomes" id="UP000481252"/>
    </source>
</evidence>
<dbReference type="PRINTS" id="PR00420">
    <property type="entry name" value="RNGMNOXGNASE"/>
</dbReference>
<reference evidence="7 8" key="1">
    <citation type="submission" date="2020-02" db="EMBL/GenBank/DDBJ databases">
        <title>Genome sequence of the type strain CGMCC 1.15528 of Mesorhizobium zhangyense.</title>
        <authorList>
            <person name="Gao J."/>
            <person name="Sun J."/>
        </authorList>
    </citation>
    <scope>NUCLEOTIDE SEQUENCE [LARGE SCALE GENOMIC DNA]</scope>
    <source>
        <strain evidence="7 8">CGMCC 1.15528</strain>
    </source>
</reference>
<dbReference type="Pfam" id="PF01494">
    <property type="entry name" value="FAD_binding_3"/>
    <property type="match status" value="1"/>
</dbReference>
<evidence type="ECO:0000256" key="4">
    <source>
        <dbReference type="ARBA" id="ARBA00023002"/>
    </source>
</evidence>
<dbReference type="AlphaFoldDB" id="A0A7C9VEG1"/>
<keyword evidence="4" id="KW-0560">Oxidoreductase</keyword>
<dbReference type="RefSeq" id="WP_165119737.1">
    <property type="nucleotide sequence ID" value="NZ_JAAKZG010000009.1"/>
</dbReference>
<evidence type="ECO:0000256" key="2">
    <source>
        <dbReference type="ARBA" id="ARBA00022630"/>
    </source>
</evidence>
<proteinExistence type="predicted"/>
<evidence type="ECO:0000256" key="3">
    <source>
        <dbReference type="ARBA" id="ARBA00022827"/>
    </source>
</evidence>
<gene>
    <name evidence="7" type="ORF">G6N74_19860</name>
</gene>
<sequence length="406" mass="42929">MDISHSGKIVIAGAGIAGLTGALAFASRGFAVEVFERSEKLEDVGAGIQLSPNATRILDNLGVLEFLLPKAIQPEAIILRDARTLRELARVPLGAMAQKRWAAPYVVAHRADLQVALLDAAKRQPLIQLITNATVRSVTSQGGLASVAVEQSGVADRTAAFLAVSADGVWSALRDGTSAKSRFSGELAWRTMIDSKSPQGRAFAEISAADCVNAFLHPGFHLIAYPVRGGAAFNIVAFTPGKRIAESWAGAADASILKQAMRNTAPALARLADEAGPWTAWPIHTVDPKAPWTAPASALIGDAAHAMTPFAAQGAAMAIEDAETLAAYVAATPDDLPAALAAWEASRRPRIEKVARRGAFNHFAWHAKGPVAIARNLVLRTRPPEKLAADMDWLYGWKPPSVTGIL</sequence>
<protein>
    <submittedName>
        <fullName evidence="7">Salicylate hydroxylase</fullName>
    </submittedName>
</protein>
<comment type="caution">
    <text evidence="7">The sequence shown here is derived from an EMBL/GenBank/DDBJ whole genome shotgun (WGS) entry which is preliminary data.</text>
</comment>
<keyword evidence="8" id="KW-1185">Reference proteome</keyword>
<evidence type="ECO:0000259" key="6">
    <source>
        <dbReference type="Pfam" id="PF01494"/>
    </source>
</evidence>
<keyword evidence="2" id="KW-0285">Flavoprotein</keyword>
<evidence type="ECO:0000256" key="1">
    <source>
        <dbReference type="ARBA" id="ARBA00001974"/>
    </source>
</evidence>
<name>A0A7C9VEG1_9HYPH</name>
<dbReference type="InterPro" id="IPR002938">
    <property type="entry name" value="FAD-bd"/>
</dbReference>
<evidence type="ECO:0000313" key="7">
    <source>
        <dbReference type="EMBL" id="NGN43329.1"/>
    </source>
</evidence>
<dbReference type="InterPro" id="IPR036188">
    <property type="entry name" value="FAD/NAD-bd_sf"/>
</dbReference>
<keyword evidence="3" id="KW-0274">FAD</keyword>
<dbReference type="InterPro" id="IPR050493">
    <property type="entry name" value="FAD-dep_Monooxygenase_BioMet"/>
</dbReference>
<dbReference type="SUPFAM" id="SSF51905">
    <property type="entry name" value="FAD/NAD(P)-binding domain"/>
    <property type="match status" value="1"/>
</dbReference>
<organism evidence="7 8">
    <name type="scientific">Mesorhizobium zhangyense</name>
    <dbReference type="NCBI Taxonomy" id="1776730"/>
    <lineage>
        <taxon>Bacteria</taxon>
        <taxon>Pseudomonadati</taxon>
        <taxon>Pseudomonadota</taxon>
        <taxon>Alphaproteobacteria</taxon>
        <taxon>Hyphomicrobiales</taxon>
        <taxon>Phyllobacteriaceae</taxon>
        <taxon>Mesorhizobium</taxon>
    </lineage>
</organism>
<evidence type="ECO:0000256" key="5">
    <source>
        <dbReference type="ARBA" id="ARBA00023033"/>
    </source>
</evidence>
<accession>A0A7C9VEG1</accession>
<feature type="domain" description="FAD-binding" evidence="6">
    <location>
        <begin position="9"/>
        <end position="357"/>
    </location>
</feature>
<comment type="cofactor">
    <cofactor evidence="1">
        <name>FAD</name>
        <dbReference type="ChEBI" id="CHEBI:57692"/>
    </cofactor>
</comment>
<dbReference type="PANTHER" id="PTHR13789">
    <property type="entry name" value="MONOOXYGENASE"/>
    <property type="match status" value="1"/>
</dbReference>
<dbReference type="GO" id="GO:0071949">
    <property type="term" value="F:FAD binding"/>
    <property type="evidence" value="ECO:0007669"/>
    <property type="project" value="InterPro"/>
</dbReference>
<dbReference type="GO" id="GO:0004497">
    <property type="term" value="F:monooxygenase activity"/>
    <property type="evidence" value="ECO:0007669"/>
    <property type="project" value="UniProtKB-KW"/>
</dbReference>
<keyword evidence="5" id="KW-0503">Monooxygenase</keyword>
<dbReference type="PANTHER" id="PTHR13789:SF318">
    <property type="entry name" value="GERANYLGERANYL DIPHOSPHATE REDUCTASE"/>
    <property type="match status" value="1"/>
</dbReference>
<dbReference type="Gene3D" id="3.50.50.60">
    <property type="entry name" value="FAD/NAD(P)-binding domain"/>
    <property type="match status" value="1"/>
</dbReference>
<dbReference type="EMBL" id="JAAKZG010000009">
    <property type="protein sequence ID" value="NGN43329.1"/>
    <property type="molecule type" value="Genomic_DNA"/>
</dbReference>
<dbReference type="Proteomes" id="UP000481252">
    <property type="component" value="Unassembled WGS sequence"/>
</dbReference>